<accession>A0A2W1F4Q4</accession>
<keyword evidence="14" id="KW-1185">Reference proteome</keyword>
<dbReference type="InterPro" id="IPR009038">
    <property type="entry name" value="GOLD_dom"/>
</dbReference>
<dbReference type="Pfam" id="PF01105">
    <property type="entry name" value="EMP24_GP25L"/>
    <property type="match status" value="1"/>
</dbReference>
<evidence type="ECO:0000313" key="13">
    <source>
        <dbReference type="Proteomes" id="UP000245464"/>
    </source>
</evidence>
<gene>
    <name evidence="12" type="ORF">Ptr86124_007443</name>
    <name evidence="11" type="ORF">PtrM4_018490</name>
</gene>
<evidence type="ECO:0000256" key="2">
    <source>
        <dbReference type="ARBA" id="ARBA00007104"/>
    </source>
</evidence>
<protein>
    <submittedName>
        <fullName evidence="11">EMP24-GP25L domain containing protein</fullName>
    </submittedName>
    <submittedName>
        <fullName evidence="12">Endoplasmic reticulum vesicle protein 25</fullName>
    </submittedName>
</protein>
<evidence type="ECO:0000256" key="7">
    <source>
        <dbReference type="RuleBase" id="RU003827"/>
    </source>
</evidence>
<dbReference type="GO" id="GO:0030134">
    <property type="term" value="C:COPII-coated ER to Golgi transport vesicle"/>
    <property type="evidence" value="ECO:0007669"/>
    <property type="project" value="EnsemblFungi"/>
</dbReference>
<dbReference type="GO" id="GO:0016020">
    <property type="term" value="C:membrane"/>
    <property type="evidence" value="ECO:0007669"/>
    <property type="project" value="UniProtKB-SubCell"/>
</dbReference>
<evidence type="ECO:0000256" key="5">
    <source>
        <dbReference type="ARBA" id="ARBA00022989"/>
    </source>
</evidence>
<dbReference type="Proteomes" id="UP000245464">
    <property type="component" value="Chromosome 1"/>
</dbReference>
<dbReference type="PANTHER" id="PTHR22811">
    <property type="entry name" value="TRANSMEMBRANE EMP24 DOMAIN-CONTAINING PROTEIN"/>
    <property type="match status" value="1"/>
</dbReference>
<evidence type="ECO:0000313" key="12">
    <source>
        <dbReference type="EMBL" id="KAI1513541.1"/>
    </source>
</evidence>
<keyword evidence="3 7" id="KW-0812">Transmembrane</keyword>
<evidence type="ECO:0000259" key="10">
    <source>
        <dbReference type="PROSITE" id="PS50866"/>
    </source>
</evidence>
<name>A0A2W1F4Q4_9PLEO</name>
<comment type="caution">
    <text evidence="12">The sequence shown here is derived from an EMBL/GenBank/DDBJ whole genome shotgun (WGS) entry which is preliminary data.</text>
</comment>
<reference evidence="12" key="2">
    <citation type="submission" date="2021-05" db="EMBL/GenBank/DDBJ databases">
        <authorList>
            <person name="Moolhuijzen P.M."/>
            <person name="Moffat C.S."/>
        </authorList>
    </citation>
    <scope>NUCLEOTIDE SEQUENCE</scope>
    <source>
        <strain evidence="12">86-124</strain>
    </source>
</reference>
<dbReference type="PROSITE" id="PS50866">
    <property type="entry name" value="GOLD"/>
    <property type="match status" value="1"/>
</dbReference>
<organism evidence="12 14">
    <name type="scientific">Pyrenophora tritici-repentis</name>
    <dbReference type="NCBI Taxonomy" id="45151"/>
    <lineage>
        <taxon>Eukaryota</taxon>
        <taxon>Fungi</taxon>
        <taxon>Dikarya</taxon>
        <taxon>Ascomycota</taxon>
        <taxon>Pezizomycotina</taxon>
        <taxon>Dothideomycetes</taxon>
        <taxon>Pleosporomycetidae</taxon>
        <taxon>Pleosporales</taxon>
        <taxon>Pleosporineae</taxon>
        <taxon>Pleosporaceae</taxon>
        <taxon>Pyrenophora</taxon>
    </lineage>
</organism>
<dbReference type="Proteomes" id="UP000249757">
    <property type="component" value="Unassembled WGS sequence"/>
</dbReference>
<dbReference type="OrthoDB" id="759142at2759"/>
<dbReference type="OMA" id="DVFEACF"/>
<feature type="transmembrane region" description="Helical" evidence="8">
    <location>
        <begin position="189"/>
        <end position="209"/>
    </location>
</feature>
<dbReference type="SMART" id="SM01190">
    <property type="entry name" value="EMP24_GP25L"/>
    <property type="match status" value="1"/>
</dbReference>
<evidence type="ECO:0000256" key="8">
    <source>
        <dbReference type="SAM" id="Phobius"/>
    </source>
</evidence>
<reference evidence="14" key="4">
    <citation type="journal article" date="2022" name="Microb. Genom.">
        <title>A global pangenome for the wheat fungal pathogen Pyrenophora tritici-repentis and prediction of effector protein structural homology.</title>
        <authorList>
            <person name="Moolhuijzen P.M."/>
            <person name="See P.T."/>
            <person name="Shi G."/>
            <person name="Powell H.R."/>
            <person name="Cockram J."/>
            <person name="Jorgensen L.N."/>
            <person name="Benslimane H."/>
            <person name="Strelkov S.E."/>
            <person name="Turner J."/>
            <person name="Liu Z."/>
            <person name="Moffat C.S."/>
        </authorList>
    </citation>
    <scope>NUCLEOTIDE SEQUENCE [LARGE SCALE GENOMIC DNA]</scope>
</reference>
<comment type="similarity">
    <text evidence="2 7">Belongs to the EMP24/GP25L family.</text>
</comment>
<keyword evidence="5 8" id="KW-1133">Transmembrane helix</keyword>
<feature type="domain" description="GOLD" evidence="10">
    <location>
        <begin position="38"/>
        <end position="129"/>
    </location>
</feature>
<evidence type="ECO:0000256" key="4">
    <source>
        <dbReference type="ARBA" id="ARBA00022729"/>
    </source>
</evidence>
<dbReference type="AlphaFoldDB" id="A0A2W1F4Q4"/>
<evidence type="ECO:0000256" key="3">
    <source>
        <dbReference type="ARBA" id="ARBA00022692"/>
    </source>
</evidence>
<dbReference type="InterPro" id="IPR015720">
    <property type="entry name" value="Emp24-like"/>
</dbReference>
<reference evidence="12" key="3">
    <citation type="journal article" date="2022" name="bioRxiv">
        <title>A global pangenome for the wheat fungal pathogen Pyrenophora tritici-repentis and prediction of effector protein structural homology.</title>
        <authorList>
            <person name="Moolhuijzen P."/>
            <person name="See P.T."/>
            <person name="Shi G."/>
            <person name="Powell H.R."/>
            <person name="Cockram J."/>
            <person name="Jorgensen L.N."/>
            <person name="Benslimane H."/>
            <person name="Strelkov S.E."/>
            <person name="Turner J."/>
            <person name="Liu Z."/>
            <person name="Moffat C.S."/>
        </authorList>
    </citation>
    <scope>NUCLEOTIDE SEQUENCE</scope>
    <source>
        <strain evidence="12">86-124</strain>
    </source>
</reference>
<evidence type="ECO:0000313" key="14">
    <source>
        <dbReference type="Proteomes" id="UP000249757"/>
    </source>
</evidence>
<dbReference type="EMBL" id="NRDI02000009">
    <property type="protein sequence ID" value="KAI1513541.1"/>
    <property type="molecule type" value="Genomic_DNA"/>
</dbReference>
<proteinExistence type="inferred from homology"/>
<keyword evidence="4 9" id="KW-0732">Signal</keyword>
<evidence type="ECO:0000256" key="6">
    <source>
        <dbReference type="ARBA" id="ARBA00023136"/>
    </source>
</evidence>
<comment type="subcellular location">
    <subcellularLocation>
        <location evidence="1 7">Membrane</location>
        <topology evidence="1 7">Single-pass type I membrane protein</topology>
    </subcellularLocation>
</comment>
<reference evidence="11 13" key="1">
    <citation type="journal article" date="2018" name="BMC Genomics">
        <title>Comparative genomics of the wheat fungal pathogen Pyrenophora tritici-repentis reveals chromosomal variations and genome plasticity.</title>
        <authorList>
            <person name="Moolhuijzen P."/>
            <person name="See P.T."/>
            <person name="Hane J.K."/>
            <person name="Shi G."/>
            <person name="Liu Z."/>
            <person name="Oliver R.P."/>
            <person name="Moffat C.S."/>
        </authorList>
    </citation>
    <scope>NUCLEOTIDE SEQUENCE [LARGE SCALE GENOMIC DNA]</scope>
    <source>
        <strain evidence="11">M4</strain>
    </source>
</reference>
<evidence type="ECO:0000313" key="11">
    <source>
        <dbReference type="EMBL" id="KAF7577609.1"/>
    </source>
</evidence>
<feature type="signal peptide" evidence="9">
    <location>
        <begin position="1"/>
        <end position="21"/>
    </location>
</feature>
<evidence type="ECO:0000256" key="9">
    <source>
        <dbReference type="SAM" id="SignalP"/>
    </source>
</evidence>
<keyword evidence="6 8" id="KW-0472">Membrane</keyword>
<evidence type="ECO:0000256" key="1">
    <source>
        <dbReference type="ARBA" id="ARBA00004479"/>
    </source>
</evidence>
<dbReference type="GO" id="GO:0006888">
    <property type="term" value="P:endoplasmic reticulum to Golgi vesicle-mediated transport"/>
    <property type="evidence" value="ECO:0007669"/>
    <property type="project" value="EnsemblFungi"/>
</dbReference>
<sequence length="219" mass="24976">MERLARILSGVLLFILPLAAALKFDLHPVSAHDSAKYERCIRNFVAREQLVVVTAILDGYRGDGQRVDMHIRDAMGNDYHRPKDVVGENRYAFTSHEDSAFDVCFENIFTTSSSSKAITPRHVELDIDIGADAKDWNTISATEKLKPVEAELRRIEEVVGEIVTEMDYLRSREQKLRDTNESTNERVKWFALGTMGMLVGLGAWQVVYLRAYFRSKHLI</sequence>
<dbReference type="EMBL" id="NQIK02000001">
    <property type="protein sequence ID" value="KAF7577609.1"/>
    <property type="molecule type" value="Genomic_DNA"/>
</dbReference>
<feature type="chain" id="PRO_5042701060" evidence="9">
    <location>
        <begin position="22"/>
        <end position="219"/>
    </location>
</feature>